<name>A0A0E9Q0A1_ANGAN</name>
<sequence>MQAGCPLSTTGEIRWLILLKLQWELSQSVGSFVVFISSWCISKQLLFI</sequence>
<organism evidence="1">
    <name type="scientific">Anguilla anguilla</name>
    <name type="common">European freshwater eel</name>
    <name type="synonym">Muraena anguilla</name>
    <dbReference type="NCBI Taxonomy" id="7936"/>
    <lineage>
        <taxon>Eukaryota</taxon>
        <taxon>Metazoa</taxon>
        <taxon>Chordata</taxon>
        <taxon>Craniata</taxon>
        <taxon>Vertebrata</taxon>
        <taxon>Euteleostomi</taxon>
        <taxon>Actinopterygii</taxon>
        <taxon>Neopterygii</taxon>
        <taxon>Teleostei</taxon>
        <taxon>Anguilliformes</taxon>
        <taxon>Anguillidae</taxon>
        <taxon>Anguilla</taxon>
    </lineage>
</organism>
<accession>A0A0E9Q0A1</accession>
<reference evidence="1" key="2">
    <citation type="journal article" date="2015" name="Fish Shellfish Immunol.">
        <title>Early steps in the European eel (Anguilla anguilla)-Vibrio vulnificus interaction in the gills: Role of the RtxA13 toxin.</title>
        <authorList>
            <person name="Callol A."/>
            <person name="Pajuelo D."/>
            <person name="Ebbesson L."/>
            <person name="Teles M."/>
            <person name="MacKenzie S."/>
            <person name="Amaro C."/>
        </authorList>
    </citation>
    <scope>NUCLEOTIDE SEQUENCE</scope>
</reference>
<dbReference type="AlphaFoldDB" id="A0A0E9Q0A1"/>
<dbReference type="EMBL" id="GBXM01098635">
    <property type="protein sequence ID" value="JAH09942.1"/>
    <property type="molecule type" value="Transcribed_RNA"/>
</dbReference>
<proteinExistence type="predicted"/>
<reference evidence="1" key="1">
    <citation type="submission" date="2014-11" db="EMBL/GenBank/DDBJ databases">
        <authorList>
            <person name="Amaro Gonzalez C."/>
        </authorList>
    </citation>
    <scope>NUCLEOTIDE SEQUENCE</scope>
</reference>
<evidence type="ECO:0000313" key="1">
    <source>
        <dbReference type="EMBL" id="JAH09942.1"/>
    </source>
</evidence>
<protein>
    <submittedName>
        <fullName evidence="1">Uncharacterized protein</fullName>
    </submittedName>
</protein>